<organism evidence="10 11">
    <name type="scientific">Pelotalea chapellei</name>
    <dbReference type="NCBI Taxonomy" id="44671"/>
    <lineage>
        <taxon>Bacteria</taxon>
        <taxon>Pseudomonadati</taxon>
        <taxon>Thermodesulfobacteriota</taxon>
        <taxon>Desulfuromonadia</taxon>
        <taxon>Geobacterales</taxon>
        <taxon>Geobacteraceae</taxon>
        <taxon>Pelotalea</taxon>
    </lineage>
</organism>
<evidence type="ECO:0000313" key="11">
    <source>
        <dbReference type="Proteomes" id="UP000784128"/>
    </source>
</evidence>
<feature type="domain" description="Response regulatory" evidence="7">
    <location>
        <begin position="551"/>
        <end position="667"/>
    </location>
</feature>
<dbReference type="Gene3D" id="3.30.450.20">
    <property type="entry name" value="PAS domain"/>
    <property type="match status" value="1"/>
</dbReference>
<dbReference type="SUPFAM" id="SSF52172">
    <property type="entry name" value="CheY-like"/>
    <property type="match status" value="2"/>
</dbReference>
<evidence type="ECO:0000313" key="10">
    <source>
        <dbReference type="EMBL" id="MBT1073002.1"/>
    </source>
</evidence>
<accession>A0ABS5UBE4</accession>
<dbReference type="PRINTS" id="PR00344">
    <property type="entry name" value="BCTRLSENSOR"/>
</dbReference>
<evidence type="ECO:0000256" key="2">
    <source>
        <dbReference type="ARBA" id="ARBA00012438"/>
    </source>
</evidence>
<dbReference type="PROSITE" id="PS50113">
    <property type="entry name" value="PAC"/>
    <property type="match status" value="1"/>
</dbReference>
<dbReference type="SMART" id="SM00086">
    <property type="entry name" value="PAC"/>
    <property type="match status" value="1"/>
</dbReference>
<dbReference type="NCBIfam" id="TIGR00229">
    <property type="entry name" value="sensory_box"/>
    <property type="match status" value="1"/>
</dbReference>
<dbReference type="Gene3D" id="3.30.565.10">
    <property type="entry name" value="Histidine kinase-like ATPase, C-terminal domain"/>
    <property type="match status" value="1"/>
</dbReference>
<dbReference type="Pfam" id="PF00989">
    <property type="entry name" value="PAS"/>
    <property type="match status" value="1"/>
</dbReference>
<feature type="domain" description="Histidine kinase" evidence="6">
    <location>
        <begin position="306"/>
        <end position="532"/>
    </location>
</feature>
<dbReference type="Proteomes" id="UP000784128">
    <property type="component" value="Unassembled WGS sequence"/>
</dbReference>
<dbReference type="PANTHER" id="PTHR43547:SF2">
    <property type="entry name" value="HYBRID SIGNAL TRANSDUCTION HISTIDINE KINASE C"/>
    <property type="match status" value="1"/>
</dbReference>
<evidence type="ECO:0000259" key="6">
    <source>
        <dbReference type="PROSITE" id="PS50109"/>
    </source>
</evidence>
<dbReference type="CDD" id="cd19920">
    <property type="entry name" value="REC_PA4781-like"/>
    <property type="match status" value="1"/>
</dbReference>
<dbReference type="PROSITE" id="PS50110">
    <property type="entry name" value="RESPONSE_REGULATORY"/>
    <property type="match status" value="2"/>
</dbReference>
<dbReference type="PANTHER" id="PTHR43547">
    <property type="entry name" value="TWO-COMPONENT HISTIDINE KINASE"/>
    <property type="match status" value="1"/>
</dbReference>
<dbReference type="EC" id="2.7.13.3" evidence="2"/>
<dbReference type="SMART" id="SM00388">
    <property type="entry name" value="HisKA"/>
    <property type="match status" value="1"/>
</dbReference>
<dbReference type="RefSeq" id="WP_214300585.1">
    <property type="nucleotide sequence ID" value="NZ_JAHDYS010000015.1"/>
</dbReference>
<dbReference type="PROSITE" id="PS50112">
    <property type="entry name" value="PAS"/>
    <property type="match status" value="1"/>
</dbReference>
<feature type="modified residue" description="4-aspartylphosphate" evidence="4">
    <location>
        <position position="602"/>
    </location>
</feature>
<dbReference type="InterPro" id="IPR003594">
    <property type="entry name" value="HATPase_dom"/>
</dbReference>
<dbReference type="InterPro" id="IPR035965">
    <property type="entry name" value="PAS-like_dom_sf"/>
</dbReference>
<dbReference type="InterPro" id="IPR011006">
    <property type="entry name" value="CheY-like_superfamily"/>
</dbReference>
<feature type="coiled-coil region" evidence="5">
    <location>
        <begin position="123"/>
        <end position="182"/>
    </location>
</feature>
<dbReference type="InterPro" id="IPR000014">
    <property type="entry name" value="PAS"/>
</dbReference>
<evidence type="ECO:0000259" key="8">
    <source>
        <dbReference type="PROSITE" id="PS50112"/>
    </source>
</evidence>
<protein>
    <recommendedName>
        <fullName evidence="2">histidine kinase</fullName>
        <ecNumber evidence="2">2.7.13.3</ecNumber>
    </recommendedName>
</protein>
<dbReference type="Gene3D" id="3.40.50.2300">
    <property type="match status" value="2"/>
</dbReference>
<dbReference type="InterPro" id="IPR036097">
    <property type="entry name" value="HisK_dim/P_sf"/>
</dbReference>
<dbReference type="SMART" id="SM00448">
    <property type="entry name" value="REC"/>
    <property type="match status" value="2"/>
</dbReference>
<dbReference type="Pfam" id="PF02518">
    <property type="entry name" value="HATPase_c"/>
    <property type="match status" value="1"/>
</dbReference>
<dbReference type="PROSITE" id="PS50109">
    <property type="entry name" value="HIS_KIN"/>
    <property type="match status" value="1"/>
</dbReference>
<gene>
    <name evidence="10" type="ORF">KJB30_14500</name>
</gene>
<evidence type="ECO:0000259" key="9">
    <source>
        <dbReference type="PROSITE" id="PS50113"/>
    </source>
</evidence>
<feature type="domain" description="PAC" evidence="9">
    <location>
        <begin position="239"/>
        <end position="293"/>
    </location>
</feature>
<dbReference type="SMART" id="SM00091">
    <property type="entry name" value="PAS"/>
    <property type="match status" value="1"/>
</dbReference>
<evidence type="ECO:0000259" key="7">
    <source>
        <dbReference type="PROSITE" id="PS50110"/>
    </source>
</evidence>
<keyword evidence="11" id="KW-1185">Reference proteome</keyword>
<dbReference type="CDD" id="cd00156">
    <property type="entry name" value="REC"/>
    <property type="match status" value="1"/>
</dbReference>
<evidence type="ECO:0000256" key="5">
    <source>
        <dbReference type="SAM" id="Coils"/>
    </source>
</evidence>
<feature type="domain" description="PAS" evidence="8">
    <location>
        <begin position="168"/>
        <end position="214"/>
    </location>
</feature>
<dbReference type="Pfam" id="PF00512">
    <property type="entry name" value="HisKA"/>
    <property type="match status" value="1"/>
</dbReference>
<evidence type="ECO:0000256" key="4">
    <source>
        <dbReference type="PROSITE-ProRule" id="PRU00169"/>
    </source>
</evidence>
<dbReference type="InterPro" id="IPR001789">
    <property type="entry name" value="Sig_transdc_resp-reg_receiver"/>
</dbReference>
<dbReference type="SUPFAM" id="SSF47384">
    <property type="entry name" value="Homodimeric domain of signal transducing histidine kinase"/>
    <property type="match status" value="1"/>
</dbReference>
<evidence type="ECO:0000256" key="1">
    <source>
        <dbReference type="ARBA" id="ARBA00000085"/>
    </source>
</evidence>
<keyword evidence="5" id="KW-0175">Coiled coil</keyword>
<feature type="modified residue" description="4-aspartylphosphate" evidence="4">
    <location>
        <position position="54"/>
    </location>
</feature>
<proteinExistence type="predicted"/>
<name>A0ABS5UBE4_9BACT</name>
<dbReference type="InterPro" id="IPR003661">
    <property type="entry name" value="HisK_dim/P_dom"/>
</dbReference>
<keyword evidence="3 4" id="KW-0597">Phosphoprotein</keyword>
<feature type="domain" description="Response regulatory" evidence="7">
    <location>
        <begin position="5"/>
        <end position="121"/>
    </location>
</feature>
<dbReference type="InterPro" id="IPR001610">
    <property type="entry name" value="PAC"/>
</dbReference>
<dbReference type="InterPro" id="IPR000700">
    <property type="entry name" value="PAS-assoc_C"/>
</dbReference>
<dbReference type="InterPro" id="IPR004358">
    <property type="entry name" value="Sig_transdc_His_kin-like_C"/>
</dbReference>
<comment type="catalytic activity">
    <reaction evidence="1">
        <text>ATP + protein L-histidine = ADP + protein N-phospho-L-histidine.</text>
        <dbReference type="EC" id="2.7.13.3"/>
    </reaction>
</comment>
<dbReference type="InterPro" id="IPR013767">
    <property type="entry name" value="PAS_fold"/>
</dbReference>
<evidence type="ECO:0000256" key="3">
    <source>
        <dbReference type="ARBA" id="ARBA00022553"/>
    </source>
</evidence>
<dbReference type="Gene3D" id="1.10.287.130">
    <property type="match status" value="1"/>
</dbReference>
<dbReference type="CDD" id="cd00130">
    <property type="entry name" value="PAS"/>
    <property type="match status" value="1"/>
</dbReference>
<dbReference type="CDD" id="cd00082">
    <property type="entry name" value="HisKA"/>
    <property type="match status" value="1"/>
</dbReference>
<comment type="caution">
    <text evidence="10">The sequence shown here is derived from an EMBL/GenBank/DDBJ whole genome shotgun (WGS) entry which is preliminary data.</text>
</comment>
<dbReference type="SUPFAM" id="SSF55874">
    <property type="entry name" value="ATPase domain of HSP90 chaperone/DNA topoisomerase II/histidine kinase"/>
    <property type="match status" value="1"/>
</dbReference>
<dbReference type="InterPro" id="IPR036890">
    <property type="entry name" value="HATPase_C_sf"/>
</dbReference>
<dbReference type="SUPFAM" id="SSF55785">
    <property type="entry name" value="PYP-like sensor domain (PAS domain)"/>
    <property type="match status" value="1"/>
</dbReference>
<dbReference type="InterPro" id="IPR005467">
    <property type="entry name" value="His_kinase_dom"/>
</dbReference>
<dbReference type="SMART" id="SM00387">
    <property type="entry name" value="HATPase_c"/>
    <property type="match status" value="1"/>
</dbReference>
<sequence length="678" mass="75593">MQNPIILVIDDDPNNMDIVSNYLSESDYTVFVAEDGESGLTRAEYAKPDLILLDVMMPGIDGFETCRRLKILECTRDIPVIFMTALAETEHKVRGFEAGAVDYISKPFQREEVLARVSVHLRIKDLTTRLQEAKDLLEKRVEERTAELAQTIDALHHEILERKRGEEERMRLARAIEQAAEAIFMADAQWHFTYVNPAFEQMSGYSRDEIIGQSSTILRGNAYPPAHFNQIRKIIDRDNAWSGRLATRKKDGSFFEAETTASSVRDSKGAIINYVIIQRDVTNELRMERELRHSQKMEAIGTLAGGIAHDFNNILTAVIGYTEMAQLKLPKDNPAARDLERVQEASSRARDLVKRILTFSRQTEQELQPIQIVPVIEEVIGLLRSTMPTTIEIHTRTLTDSKDNVILADLIQIHQVLMNLGTNAAHAMRDKGGILSISLSDVDADAALIATHPDLKPGHYIRLTVEDTGHGMEKSVKERIFDPYFTTKKVGEGTGMGLAVVEGIIKNLNGTISVYSEPGQGTAFHIYLPKLIRGNVKQVVSEELACGGTERILFVDDEEMLAELGQKLLGSLGYTVTAKLNSLEALELFKTVPDSFDLVITDMSMPGLTGKELASELLAVRPDIPIILCTGFSELIDEKQAKEQGISGYVTKPYATSSLNKIIREVLTGESSNTIYCW</sequence>
<dbReference type="Pfam" id="PF00072">
    <property type="entry name" value="Response_reg"/>
    <property type="match status" value="2"/>
</dbReference>
<reference evidence="10 11" key="1">
    <citation type="submission" date="2021-05" db="EMBL/GenBank/DDBJ databases">
        <title>The draft genome of Geobacter chapellei DSM 13688.</title>
        <authorList>
            <person name="Xu Z."/>
            <person name="Masuda Y."/>
            <person name="Itoh H."/>
            <person name="Senoo K."/>
        </authorList>
    </citation>
    <scope>NUCLEOTIDE SEQUENCE [LARGE SCALE GENOMIC DNA]</scope>
    <source>
        <strain evidence="10 11">DSM 13688</strain>
    </source>
</reference>
<dbReference type="EMBL" id="JAHDYS010000015">
    <property type="protein sequence ID" value="MBT1073002.1"/>
    <property type="molecule type" value="Genomic_DNA"/>
</dbReference>